<comment type="caution">
    <text evidence="1">The sequence shown here is derived from an EMBL/GenBank/DDBJ whole genome shotgun (WGS) entry which is preliminary data.</text>
</comment>
<dbReference type="Proteomes" id="UP000526033">
    <property type="component" value="Unassembled WGS sequence"/>
</dbReference>
<gene>
    <name evidence="1" type="ORF">GYA27_04180</name>
</gene>
<evidence type="ECO:0000313" key="1">
    <source>
        <dbReference type="EMBL" id="NMB70370.1"/>
    </source>
</evidence>
<accession>A0A7X9DKX4</accession>
<proteinExistence type="predicted"/>
<reference evidence="1 2" key="1">
    <citation type="journal article" date="2020" name="Biotechnol. Biofuels">
        <title>New insights from the biogas microbiome by comprehensive genome-resolved metagenomics of nearly 1600 species originating from multiple anaerobic digesters.</title>
        <authorList>
            <person name="Campanaro S."/>
            <person name="Treu L."/>
            <person name="Rodriguez-R L.M."/>
            <person name="Kovalovszki A."/>
            <person name="Ziels R.M."/>
            <person name="Maus I."/>
            <person name="Zhu X."/>
            <person name="Kougias P.G."/>
            <person name="Basile A."/>
            <person name="Luo G."/>
            <person name="Schluter A."/>
            <person name="Konstantinidis K.T."/>
            <person name="Angelidaki I."/>
        </authorList>
    </citation>
    <scope>NUCLEOTIDE SEQUENCE [LARGE SCALE GENOMIC DNA]</scope>
    <source>
        <strain evidence="1">AS27yjCOA_165</strain>
    </source>
</reference>
<name>A0A7X9DKX4_UNCKA</name>
<organism evidence="1 2">
    <name type="scientific">candidate division WWE3 bacterium</name>
    <dbReference type="NCBI Taxonomy" id="2053526"/>
    <lineage>
        <taxon>Bacteria</taxon>
        <taxon>Katanobacteria</taxon>
    </lineage>
</organism>
<dbReference type="AlphaFoldDB" id="A0A7X9DKX4"/>
<dbReference type="EMBL" id="JAAZNL010000051">
    <property type="protein sequence ID" value="NMB70370.1"/>
    <property type="molecule type" value="Genomic_DNA"/>
</dbReference>
<sequence length="140" mass="16051">MQHKKLWLAFTILIAAGVYGYVVFSNYKPKDLVQLAEVRGDKSDKSNSLDLPYPEKAERISITKTSGSEQVTFKTEKNKEEVQEYYKNVMATLNWKLESEAIYDYSTVSRFYKDESRVNVMAFDEESSTGSLVGIEISKH</sequence>
<protein>
    <submittedName>
        <fullName evidence="1">Uncharacterized protein</fullName>
    </submittedName>
</protein>
<evidence type="ECO:0000313" key="2">
    <source>
        <dbReference type="Proteomes" id="UP000526033"/>
    </source>
</evidence>